<keyword evidence="6" id="KW-0029">Amino-acid transport</keyword>
<dbReference type="RefSeq" id="WP_005015903.1">
    <property type="nucleotide sequence ID" value="NZ_BKHE01000032.1"/>
</dbReference>
<reference evidence="11 13" key="2">
    <citation type="submission" date="2019-06" db="EMBL/GenBank/DDBJ databases">
        <title>Genome of Acinetobacter radioresistens APH1, a phenol degrading strain.</title>
        <authorList>
            <person name="Liu Y."/>
        </authorList>
    </citation>
    <scope>NUCLEOTIDE SEQUENCE [LARGE SCALE GENOMIC DNA]</scope>
    <source>
        <strain evidence="11 13">APH1</strain>
    </source>
</reference>
<dbReference type="SUPFAM" id="SSF53850">
    <property type="entry name" value="Periplasmic binding protein-like II"/>
    <property type="match status" value="1"/>
</dbReference>
<evidence type="ECO:0000313" key="10">
    <source>
        <dbReference type="EMBL" id="HCM31649.1"/>
    </source>
</evidence>
<evidence type="ECO:0000256" key="7">
    <source>
        <dbReference type="SAM" id="MobiDB-lite"/>
    </source>
</evidence>
<comment type="subcellular location">
    <subcellularLocation>
        <location evidence="1">Periplasm</location>
    </subcellularLocation>
</comment>
<comment type="caution">
    <text evidence="10">The sequence shown here is derived from an EMBL/GenBank/DDBJ whole genome shotgun (WGS) entry which is preliminary data.</text>
</comment>
<dbReference type="STRING" id="40216.GCA_001917365_02556"/>
<dbReference type="SMART" id="SM00062">
    <property type="entry name" value="PBPb"/>
    <property type="match status" value="1"/>
</dbReference>
<dbReference type="Proteomes" id="UP000314285">
    <property type="component" value="Unassembled WGS sequence"/>
</dbReference>
<dbReference type="KEGG" id="arj:DOM24_03135"/>
<dbReference type="PROSITE" id="PS51257">
    <property type="entry name" value="PROKAR_LIPOPROTEIN"/>
    <property type="match status" value="1"/>
</dbReference>
<dbReference type="Proteomes" id="UP000262257">
    <property type="component" value="Unassembled WGS sequence"/>
</dbReference>
<dbReference type="CDD" id="cd13688">
    <property type="entry name" value="PBP2_GltI_DEBP"/>
    <property type="match status" value="1"/>
</dbReference>
<gene>
    <name evidence="10" type="ORF">DIC32_08990</name>
    <name evidence="11" type="ORF">FHY67_02635</name>
</gene>
<evidence type="ECO:0000259" key="9">
    <source>
        <dbReference type="SMART" id="SM00062"/>
    </source>
</evidence>
<dbReference type="AlphaFoldDB" id="A0A2T1J3W3"/>
<evidence type="ECO:0000313" key="12">
    <source>
        <dbReference type="Proteomes" id="UP000262257"/>
    </source>
</evidence>
<evidence type="ECO:0000256" key="6">
    <source>
        <dbReference type="ARBA" id="ARBA00022970"/>
    </source>
</evidence>
<comment type="similarity">
    <text evidence="2">Belongs to the bacterial solute-binding protein 3 family.</text>
</comment>
<evidence type="ECO:0000256" key="3">
    <source>
        <dbReference type="ARBA" id="ARBA00022448"/>
    </source>
</evidence>
<keyword evidence="3" id="KW-0813">Transport</keyword>
<dbReference type="Gene3D" id="3.40.190.10">
    <property type="entry name" value="Periplasmic binding protein-like II"/>
    <property type="match status" value="2"/>
</dbReference>
<evidence type="ECO:0000256" key="1">
    <source>
        <dbReference type="ARBA" id="ARBA00004418"/>
    </source>
</evidence>
<evidence type="ECO:0000313" key="11">
    <source>
        <dbReference type="EMBL" id="TNX93371.1"/>
    </source>
</evidence>
<dbReference type="GO" id="GO:0030288">
    <property type="term" value="C:outer membrane-bounded periplasmic space"/>
    <property type="evidence" value="ECO:0007669"/>
    <property type="project" value="TreeGrafter"/>
</dbReference>
<feature type="region of interest" description="Disordered" evidence="7">
    <location>
        <begin position="31"/>
        <end position="50"/>
    </location>
</feature>
<feature type="chain" id="PRO_5033769060" evidence="8">
    <location>
        <begin position="23"/>
        <end position="320"/>
    </location>
</feature>
<evidence type="ECO:0000256" key="2">
    <source>
        <dbReference type="ARBA" id="ARBA00010333"/>
    </source>
</evidence>
<proteinExistence type="inferred from homology"/>
<dbReference type="FunFam" id="3.40.190.10:FF:000052">
    <property type="entry name" value="Amino acid ABC transporter substrate-binding protein"/>
    <property type="match status" value="1"/>
</dbReference>
<dbReference type="PANTHER" id="PTHR30085:SF2">
    <property type="entry name" value="GLUTAMATE_ASPARTATE IMPORT SOLUTE-BINDING PROTEIN"/>
    <property type="match status" value="1"/>
</dbReference>
<dbReference type="InterPro" id="IPR051455">
    <property type="entry name" value="Bact_solute-bind_prot3"/>
</dbReference>
<reference evidence="10 12" key="1">
    <citation type="journal article" date="2018" name="Nat. Biotechnol.">
        <title>A standardized bacterial taxonomy based on genome phylogeny substantially revises the tree of life.</title>
        <authorList>
            <person name="Parks D.H."/>
            <person name="Chuvochina M."/>
            <person name="Waite D.W."/>
            <person name="Rinke C."/>
            <person name="Skarshewski A."/>
            <person name="Chaumeil P.A."/>
            <person name="Hugenholtz P."/>
        </authorList>
    </citation>
    <scope>NUCLEOTIDE SEQUENCE [LARGE SCALE GENOMIC DNA]</scope>
    <source>
        <strain evidence="10">UBA10045</strain>
    </source>
</reference>
<organism evidence="10 12">
    <name type="scientific">Acinetobacter radioresistens</name>
    <dbReference type="NCBI Taxonomy" id="40216"/>
    <lineage>
        <taxon>Bacteria</taxon>
        <taxon>Pseudomonadati</taxon>
        <taxon>Pseudomonadota</taxon>
        <taxon>Gammaproteobacteria</taxon>
        <taxon>Moraxellales</taxon>
        <taxon>Moraxellaceae</taxon>
        <taxon>Acinetobacter</taxon>
    </lineage>
</organism>
<evidence type="ECO:0000256" key="8">
    <source>
        <dbReference type="SAM" id="SignalP"/>
    </source>
</evidence>
<feature type="signal peptide" evidence="8">
    <location>
        <begin position="1"/>
        <end position="22"/>
    </location>
</feature>
<sequence>MSNKVRAASVLCLSTLMLGLVACSNNNNAPASENNAASGNAANTGSAGSGTLEKIRQSGTVVLGHRDSSIPFSYIADNPNQPVGYAHDLQMKVVEALKQKLNKPDLKVRYNLVTSQNRIPLVSNGTVDLECGSTTNNKERQQQVDFSVGFFQVGSRLLTAKDSGIKDFSDLKGKKVVTTAGTTSERYIRQHAQELGIGEVISAKDHADSFLMLQNGRAAAFMMDDILLAGEKSKAKEPDKWVIVGTPPIQEVYGCMLRKGDKEFKQVVDDAIKATYASGEINDMYKKWFQQPIPPKNINLNFPMSEQVKALISNPHDRDQ</sequence>
<keyword evidence="4 8" id="KW-0732">Signal</keyword>
<dbReference type="GeneID" id="56305081"/>
<name>A0A2T1J3W3_ACIRA</name>
<dbReference type="GO" id="GO:0006865">
    <property type="term" value="P:amino acid transport"/>
    <property type="evidence" value="ECO:0007669"/>
    <property type="project" value="UniProtKB-KW"/>
</dbReference>
<dbReference type="Pfam" id="PF00497">
    <property type="entry name" value="SBP_bac_3"/>
    <property type="match status" value="1"/>
</dbReference>
<dbReference type="PANTHER" id="PTHR30085">
    <property type="entry name" value="AMINO ACID ABC TRANSPORTER PERMEASE"/>
    <property type="match status" value="1"/>
</dbReference>
<dbReference type="EMBL" id="VFBM01000002">
    <property type="protein sequence ID" value="TNX93371.1"/>
    <property type="molecule type" value="Genomic_DNA"/>
</dbReference>
<dbReference type="GO" id="GO:0005576">
    <property type="term" value="C:extracellular region"/>
    <property type="evidence" value="ECO:0007669"/>
    <property type="project" value="TreeGrafter"/>
</dbReference>
<keyword evidence="5" id="KW-0574">Periplasm</keyword>
<evidence type="ECO:0000313" key="13">
    <source>
        <dbReference type="Proteomes" id="UP000314285"/>
    </source>
</evidence>
<feature type="domain" description="Solute-binding protein family 3/N-terminal" evidence="9">
    <location>
        <begin position="60"/>
        <end position="292"/>
    </location>
</feature>
<evidence type="ECO:0000256" key="5">
    <source>
        <dbReference type="ARBA" id="ARBA00022764"/>
    </source>
</evidence>
<accession>A0A2T1J3W3</accession>
<protein>
    <submittedName>
        <fullName evidence="10">Amino acid ABC transporter substrate-binding protein</fullName>
    </submittedName>
</protein>
<dbReference type="EMBL" id="DPXL01000112">
    <property type="protein sequence ID" value="HCM31649.1"/>
    <property type="molecule type" value="Genomic_DNA"/>
</dbReference>
<evidence type="ECO:0000256" key="4">
    <source>
        <dbReference type="ARBA" id="ARBA00022729"/>
    </source>
</evidence>
<dbReference type="InterPro" id="IPR001638">
    <property type="entry name" value="Solute-binding_3/MltF_N"/>
</dbReference>